<evidence type="ECO:0000256" key="1">
    <source>
        <dbReference type="SAM" id="MobiDB-lite"/>
    </source>
</evidence>
<dbReference type="KEGG" id="bspl:114852009"/>
<dbReference type="OrthoDB" id="8939548at2759"/>
<name>A0A6P7N784_BETSP</name>
<reference evidence="3 4" key="1">
    <citation type="submission" date="2025-04" db="UniProtKB">
        <authorList>
            <consortium name="RefSeq"/>
        </authorList>
    </citation>
    <scope>IDENTIFICATION</scope>
</reference>
<feature type="compositionally biased region" description="Polar residues" evidence="1">
    <location>
        <begin position="159"/>
        <end position="171"/>
    </location>
</feature>
<dbReference type="RefSeq" id="XP_029014233.1">
    <property type="nucleotide sequence ID" value="XM_029158400.3"/>
</dbReference>
<protein>
    <submittedName>
        <fullName evidence="3">Uncharacterized protein LOC114852009</fullName>
    </submittedName>
    <submittedName>
        <fullName evidence="4">Uncharacterized protein LOC114860098</fullName>
    </submittedName>
</protein>
<accession>A0A6P7N784</accession>
<dbReference type="KEGG" id="bspl:114860098"/>
<dbReference type="Gene3D" id="2.60.120.200">
    <property type="match status" value="1"/>
</dbReference>
<dbReference type="GeneID" id="114860098"/>
<dbReference type="RefSeq" id="XP_028999844.1">
    <property type="nucleotide sequence ID" value="XM_029144011.3"/>
</dbReference>
<sequence>MHNEVNILQEISLQVVNSSNASMIVEDKCPVLQVGQYSTLALSLRQLFTDGFLHEFSLLVQLRSPQRQEHSVFTMLSPNNHLMMQLRISTHAVIFIGTQQQHYETAVENVISPPSTYSPPAQKNKTTRRKKTSVRDRAVRPARTKRSSDEENACKASPTHHQQVQQSKTTSVPSVCRFVTVRRRGAATKHQLPKKRISVLNSSNDFSSGYFSAKRILRPIRRSKAPSTFILSSAENSVNVAGPSSVPTNPLQEISLNESSDPSNRPVLRMMRPES</sequence>
<evidence type="ECO:0000313" key="4">
    <source>
        <dbReference type="RefSeq" id="XP_029014233.1"/>
    </source>
</evidence>
<gene>
    <name evidence="4" type="primary">LOC114860098</name>
    <name evidence="3" type="synonym">LOC114852009</name>
</gene>
<feature type="region of interest" description="Disordered" evidence="1">
    <location>
        <begin position="111"/>
        <end position="171"/>
    </location>
</feature>
<evidence type="ECO:0000313" key="3">
    <source>
        <dbReference type="RefSeq" id="XP_028999844.1"/>
    </source>
</evidence>
<dbReference type="AlphaFoldDB" id="A0A6P7N784"/>
<keyword evidence="2" id="KW-1185">Reference proteome</keyword>
<feature type="region of interest" description="Disordered" evidence="1">
    <location>
        <begin position="238"/>
        <end position="275"/>
    </location>
</feature>
<feature type="compositionally biased region" description="Polar residues" evidence="1">
    <location>
        <begin position="245"/>
        <end position="263"/>
    </location>
</feature>
<dbReference type="Proteomes" id="UP000515150">
    <property type="component" value="Chromosome 1"/>
</dbReference>
<dbReference type="Proteomes" id="UP000515150">
    <property type="component" value="Chromosome 8"/>
</dbReference>
<evidence type="ECO:0000313" key="2">
    <source>
        <dbReference type="Proteomes" id="UP000515150"/>
    </source>
</evidence>
<organism evidence="2 4">
    <name type="scientific">Betta splendens</name>
    <name type="common">Siamese fighting fish</name>
    <dbReference type="NCBI Taxonomy" id="158456"/>
    <lineage>
        <taxon>Eukaryota</taxon>
        <taxon>Metazoa</taxon>
        <taxon>Chordata</taxon>
        <taxon>Craniata</taxon>
        <taxon>Vertebrata</taxon>
        <taxon>Euteleostomi</taxon>
        <taxon>Actinopterygii</taxon>
        <taxon>Neopterygii</taxon>
        <taxon>Teleostei</taxon>
        <taxon>Neoteleostei</taxon>
        <taxon>Acanthomorphata</taxon>
        <taxon>Anabantaria</taxon>
        <taxon>Anabantiformes</taxon>
        <taxon>Anabantoidei</taxon>
        <taxon>Osphronemidae</taxon>
        <taxon>Betta</taxon>
    </lineage>
</organism>
<proteinExistence type="predicted"/>
<feature type="compositionally biased region" description="Polar residues" evidence="1">
    <location>
        <begin position="112"/>
        <end position="124"/>
    </location>
</feature>